<dbReference type="OrthoDB" id="185373at2759"/>
<dbReference type="PANTHER" id="PTHR47926">
    <property type="entry name" value="PENTATRICOPEPTIDE REPEAT-CONTAINING PROTEIN"/>
    <property type="match status" value="1"/>
</dbReference>
<dbReference type="InterPro" id="IPR046960">
    <property type="entry name" value="PPR_At4g14850-like_plant"/>
</dbReference>
<gene>
    <name evidence="3" type="ORF">KP509_04G059000</name>
</gene>
<feature type="repeat" description="PPR" evidence="2">
    <location>
        <begin position="589"/>
        <end position="623"/>
    </location>
</feature>
<dbReference type="SUPFAM" id="SSF48452">
    <property type="entry name" value="TPR-like"/>
    <property type="match status" value="1"/>
</dbReference>
<keyword evidence="1" id="KW-0677">Repeat</keyword>
<dbReference type="GO" id="GO:0003723">
    <property type="term" value="F:RNA binding"/>
    <property type="evidence" value="ECO:0007669"/>
    <property type="project" value="InterPro"/>
</dbReference>
<dbReference type="EMBL" id="CM035409">
    <property type="protein sequence ID" value="KAH7439390.1"/>
    <property type="molecule type" value="Genomic_DNA"/>
</dbReference>
<evidence type="ECO:0000313" key="3">
    <source>
        <dbReference type="EMBL" id="KAH7439394.1"/>
    </source>
</evidence>
<dbReference type="PANTHER" id="PTHR47926:SF382">
    <property type="entry name" value="PENTACOTRIPEPTIDE-REPEAT REGION OF PRORP DOMAIN-CONTAINING PROTEIN"/>
    <property type="match status" value="1"/>
</dbReference>
<comment type="caution">
    <text evidence="3">The sequence shown here is derived from an EMBL/GenBank/DDBJ whole genome shotgun (WGS) entry which is preliminary data.</text>
</comment>
<accession>A0A8T2V0V2</accession>
<dbReference type="Pfam" id="PF20431">
    <property type="entry name" value="E_motif"/>
    <property type="match status" value="1"/>
</dbReference>
<dbReference type="FunFam" id="1.25.40.10:FF:000031">
    <property type="entry name" value="Pentatricopeptide repeat-containing protein mitochondrial"/>
    <property type="match status" value="2"/>
</dbReference>
<dbReference type="AlphaFoldDB" id="A0A8T2V0V2"/>
<evidence type="ECO:0000313" key="4">
    <source>
        <dbReference type="Proteomes" id="UP000825935"/>
    </source>
</evidence>
<evidence type="ECO:0000256" key="1">
    <source>
        <dbReference type="ARBA" id="ARBA00022737"/>
    </source>
</evidence>
<evidence type="ECO:0000256" key="2">
    <source>
        <dbReference type="PROSITE-ProRule" id="PRU00708"/>
    </source>
</evidence>
<dbReference type="FunFam" id="1.25.40.10:FF:000285">
    <property type="entry name" value="Pentatricopeptide repeat-containing protein, chloroplastic"/>
    <property type="match status" value="1"/>
</dbReference>
<dbReference type="InterPro" id="IPR011990">
    <property type="entry name" value="TPR-like_helical_dom_sf"/>
</dbReference>
<dbReference type="EMBL" id="CM035409">
    <property type="protein sequence ID" value="KAH7439394.1"/>
    <property type="molecule type" value="Genomic_DNA"/>
</dbReference>
<dbReference type="GO" id="GO:0048731">
    <property type="term" value="P:system development"/>
    <property type="evidence" value="ECO:0007669"/>
    <property type="project" value="UniProtKB-ARBA"/>
</dbReference>
<dbReference type="Proteomes" id="UP000825935">
    <property type="component" value="Chromosome 4"/>
</dbReference>
<reference evidence="3" key="1">
    <citation type="submission" date="2021-08" db="EMBL/GenBank/DDBJ databases">
        <title>WGS assembly of Ceratopteris richardii.</title>
        <authorList>
            <person name="Marchant D.B."/>
            <person name="Chen G."/>
            <person name="Jenkins J."/>
            <person name="Shu S."/>
            <person name="Leebens-Mack J."/>
            <person name="Grimwood J."/>
            <person name="Schmutz J."/>
            <person name="Soltis P."/>
            <person name="Soltis D."/>
            <person name="Chen Z.-H."/>
        </authorList>
    </citation>
    <scope>NUCLEOTIDE SEQUENCE</scope>
    <source>
        <strain evidence="3">Whitten #5841</strain>
        <tissue evidence="3">Leaf</tissue>
    </source>
</reference>
<protein>
    <recommendedName>
        <fullName evidence="5">Pentatricopeptide repeat-containing protein</fullName>
    </recommendedName>
</protein>
<feature type="repeat" description="PPR" evidence="2">
    <location>
        <begin position="185"/>
        <end position="219"/>
    </location>
</feature>
<dbReference type="OMA" id="NTMVACN"/>
<dbReference type="Pfam" id="PF01535">
    <property type="entry name" value="PPR"/>
    <property type="match status" value="9"/>
</dbReference>
<feature type="repeat" description="PPR" evidence="2">
    <location>
        <begin position="387"/>
        <end position="421"/>
    </location>
</feature>
<dbReference type="NCBIfam" id="TIGR00756">
    <property type="entry name" value="PPR"/>
    <property type="match status" value="1"/>
</dbReference>
<keyword evidence="4" id="KW-1185">Reference proteome</keyword>
<dbReference type="Pfam" id="PF13041">
    <property type="entry name" value="PPR_2"/>
    <property type="match status" value="1"/>
</dbReference>
<name>A0A8T2V0V2_CERRI</name>
<dbReference type="PROSITE" id="PS51375">
    <property type="entry name" value="PPR"/>
    <property type="match status" value="6"/>
</dbReference>
<evidence type="ECO:0008006" key="5">
    <source>
        <dbReference type="Google" id="ProtNLM"/>
    </source>
</evidence>
<dbReference type="Gene3D" id="1.25.40.10">
    <property type="entry name" value="Tetratricopeptide repeat domain"/>
    <property type="match status" value="5"/>
</dbReference>
<proteinExistence type="predicted"/>
<dbReference type="InterPro" id="IPR002885">
    <property type="entry name" value="PPR_rpt"/>
</dbReference>
<dbReference type="FunFam" id="1.25.40.10:FF:000158">
    <property type="entry name" value="pentatricopeptide repeat-containing protein At2g33680"/>
    <property type="match status" value="1"/>
</dbReference>
<feature type="repeat" description="PPR" evidence="2">
    <location>
        <begin position="457"/>
        <end position="491"/>
    </location>
</feature>
<sequence length="820" mass="91304">MYNASVAEKYRHGISLHRSRHVFGLLQECIEKRQLDSGRKVQALLQEHRLDEDAYWGDHLIRLFGVCEKLEEADSAFRKVRKPSTYTWSAIISAHVELSENKRGLELFFDMLLSGTQPNRKIFLSALKSCRKLGSSFNVKLVHDKVIRCHSKSDKIITNALVDTYSKCGNLAEALVMFNVIQNPDVVACCALINGYAAHGKGLDALRIFQQMLQGNTAPDRIIFSSILKACGTIHAAYEVMMIHEQVIRSGYESDLFIGSSLVDVYARCGCLQEAHAVFDNLKNKNAVSWAALIIGYAQHGEGQCSMELLERMHLENVDIDRIAFVSIIKACSSVGGLKQGRLLNKKMLEKGLFPDNLLGNALVDMYSRCGDLDDASCIFKRLLVQDVISWGAIIAGYDGCGFSFEALSLFDQMQQAGVQANTAVFLPVLNACSFLNYVEHGMLIHGQLVEQNEMMDMAIANKLVDMYTKTGKIEEAESVFRAMEYRDLVSWGAMILGCADHGHGPAALDFFQEMWQECIEADKTIFLCVLKACASTSAIKLARLIHFQVVASGHNDDRDIENTLLDTYSKLGSIDDSCRVFDGLVGPDTVSWAAMIAGYARCGILQIVHQCLKDMKQQGLQPHAGIFSSVLLGCTHAGVLNEGYQFFKSMINEYGITPNVEHYHCIVDLLGRVGQLKEAIAMLVTMPAMSDMIVWTSLLTSCKTYHNVELGKVCLDEILRIDPDDASAYLLMASIYAGAGMWEEVRRLRVLRRLAGAQKKRGVTFLEVDNKVYEFVVGEKCASMIEPVYLKAERINRLIRSSAYLPQVESVVDLPSMEL</sequence>
<organism evidence="3 4">
    <name type="scientific">Ceratopteris richardii</name>
    <name type="common">Triangle waterfern</name>
    <dbReference type="NCBI Taxonomy" id="49495"/>
    <lineage>
        <taxon>Eukaryota</taxon>
        <taxon>Viridiplantae</taxon>
        <taxon>Streptophyta</taxon>
        <taxon>Embryophyta</taxon>
        <taxon>Tracheophyta</taxon>
        <taxon>Polypodiopsida</taxon>
        <taxon>Polypodiidae</taxon>
        <taxon>Polypodiales</taxon>
        <taxon>Pteridineae</taxon>
        <taxon>Pteridaceae</taxon>
        <taxon>Parkerioideae</taxon>
        <taxon>Ceratopteris</taxon>
    </lineage>
</organism>
<feature type="repeat" description="PPR" evidence="2">
    <location>
        <begin position="321"/>
        <end position="355"/>
    </location>
</feature>
<dbReference type="GO" id="GO:0009451">
    <property type="term" value="P:RNA modification"/>
    <property type="evidence" value="ECO:0007669"/>
    <property type="project" value="InterPro"/>
</dbReference>
<feature type="repeat" description="PPR" evidence="2">
    <location>
        <begin position="84"/>
        <end position="118"/>
    </location>
</feature>
<dbReference type="InterPro" id="IPR046848">
    <property type="entry name" value="E_motif"/>
</dbReference>